<feature type="transmembrane region" description="Helical" evidence="1">
    <location>
        <begin position="47"/>
        <end position="65"/>
    </location>
</feature>
<keyword evidence="3" id="KW-1185">Reference proteome</keyword>
<keyword evidence="1" id="KW-0812">Transmembrane</keyword>
<dbReference type="Proteomes" id="UP000198589">
    <property type="component" value="Unassembled WGS sequence"/>
</dbReference>
<reference evidence="3" key="1">
    <citation type="submission" date="2016-10" db="EMBL/GenBank/DDBJ databases">
        <authorList>
            <person name="Varghese N."/>
            <person name="Submissions S."/>
        </authorList>
    </citation>
    <scope>NUCLEOTIDE SEQUENCE [LARGE SCALE GENOMIC DNA]</scope>
    <source>
        <strain evidence="3">DSM 46838</strain>
    </source>
</reference>
<dbReference type="EMBL" id="FOND01000002">
    <property type="protein sequence ID" value="SFE04744.1"/>
    <property type="molecule type" value="Genomic_DNA"/>
</dbReference>
<feature type="transmembrane region" description="Helical" evidence="1">
    <location>
        <begin position="5"/>
        <end position="27"/>
    </location>
</feature>
<gene>
    <name evidence="2" type="ORF">SAMN05216574_10220</name>
</gene>
<keyword evidence="1" id="KW-0472">Membrane</keyword>
<proteinExistence type="predicted"/>
<dbReference type="AlphaFoldDB" id="A0A1I1XBG4"/>
<dbReference type="RefSeq" id="WP_254790483.1">
    <property type="nucleotide sequence ID" value="NZ_FOND01000002.1"/>
</dbReference>
<accession>A0A1I1XBG4</accession>
<name>A0A1I1XBG4_9ACTN</name>
<keyword evidence="1" id="KW-1133">Transmembrane helix</keyword>
<evidence type="ECO:0000313" key="2">
    <source>
        <dbReference type="EMBL" id="SFE04744.1"/>
    </source>
</evidence>
<organism evidence="2 3">
    <name type="scientific">Blastococcus tunisiensis</name>
    <dbReference type="NCBI Taxonomy" id="1798228"/>
    <lineage>
        <taxon>Bacteria</taxon>
        <taxon>Bacillati</taxon>
        <taxon>Actinomycetota</taxon>
        <taxon>Actinomycetes</taxon>
        <taxon>Geodermatophilales</taxon>
        <taxon>Geodermatophilaceae</taxon>
        <taxon>Blastococcus</taxon>
    </lineage>
</organism>
<evidence type="ECO:0000313" key="3">
    <source>
        <dbReference type="Proteomes" id="UP000198589"/>
    </source>
</evidence>
<protein>
    <submittedName>
        <fullName evidence="2">Uncharacterized protein</fullName>
    </submittedName>
</protein>
<evidence type="ECO:0000256" key="1">
    <source>
        <dbReference type="SAM" id="Phobius"/>
    </source>
</evidence>
<sequence>MTRWLFAGVVGVVLTGFTFLLITGNYTNDGPVLVKLTGAHGLHAGDLFVIGGWLCAMAALAALTAGPRTADAPDVGQR</sequence>